<feature type="domain" description="Reverse transcriptase" evidence="1">
    <location>
        <begin position="438"/>
        <end position="564"/>
    </location>
</feature>
<feature type="non-terminal residue" evidence="2">
    <location>
        <position position="564"/>
    </location>
</feature>
<name>A0A1B6HPU6_9HEMI</name>
<dbReference type="GO" id="GO:0071897">
    <property type="term" value="P:DNA biosynthetic process"/>
    <property type="evidence" value="ECO:0007669"/>
    <property type="project" value="UniProtKB-ARBA"/>
</dbReference>
<feature type="non-terminal residue" evidence="2">
    <location>
        <position position="1"/>
    </location>
</feature>
<dbReference type="CDD" id="cd01650">
    <property type="entry name" value="RT_nLTR_like"/>
    <property type="match status" value="1"/>
</dbReference>
<dbReference type="PANTHER" id="PTHR47510:SF3">
    <property type="entry name" value="ENDO_EXONUCLEASE_PHOSPHATASE DOMAIN-CONTAINING PROTEIN"/>
    <property type="match status" value="1"/>
</dbReference>
<evidence type="ECO:0000259" key="1">
    <source>
        <dbReference type="PROSITE" id="PS50878"/>
    </source>
</evidence>
<evidence type="ECO:0000313" key="2">
    <source>
        <dbReference type="EMBL" id="JAS76625.1"/>
    </source>
</evidence>
<sequence>ASGYYRTDHKNGGVAIYSNCSLTVHPIDLSDFCVELDIELCAVEIKERNLIIISAYRSPNGCSENFFNVLDKCLMWISKKFQSEIVLGGDFNLPIGSDVALGKNFDFVLKSHGLFVANRQPTRGTNCLDTIATTISSWDYSVSVEDPVIADHCPLVMSLSSGRVSADNNNPAWCDNYIKSVRIIKDENLPVFREALLKVDWNDVIRLSTEDAEKAFANFFTIFSDIFNKYFPSKILPKSRAGKLRPKQADKSWYTADLANLRKLVIAFHDRFKVTQDITEKNRLYSLYLRTKRQYRSSVDAAKKRSNMQAIETAKNPCKAAWNLVNSTYKKKSESKCSASPDEFNLFLLNEVDKIVNSAATNNTNVNSLLPGCTGSVPQSNRPTTNLSSWSPITPKQILQIVQNFKSSQSQDIYGMNVVMLKHVIDAIAYPLSFVLNACMSCGAFPESLKVSRTVLVFKKGDPEAMGSYRPISVIPVFAKVYESVIKGQIVNYFEHENLFSESQHGFRKNRSTVTAVLSLVSQVLESFEAGDSTALVLADLSKAFDCVPHSQLLDKLRAYGVDG</sequence>
<dbReference type="InterPro" id="IPR043502">
    <property type="entry name" value="DNA/RNA_pol_sf"/>
</dbReference>
<dbReference type="EMBL" id="GECU01031081">
    <property type="protein sequence ID" value="JAS76625.1"/>
    <property type="molecule type" value="Transcribed_RNA"/>
</dbReference>
<protein>
    <recommendedName>
        <fullName evidence="1">Reverse transcriptase domain-containing protein</fullName>
    </recommendedName>
</protein>
<dbReference type="Pfam" id="PF00078">
    <property type="entry name" value="RVT_1"/>
    <property type="match status" value="1"/>
</dbReference>
<dbReference type="SUPFAM" id="SSF56219">
    <property type="entry name" value="DNase I-like"/>
    <property type="match status" value="1"/>
</dbReference>
<dbReference type="AlphaFoldDB" id="A0A1B6HPU6"/>
<dbReference type="Gene3D" id="3.60.10.10">
    <property type="entry name" value="Endonuclease/exonuclease/phosphatase"/>
    <property type="match status" value="1"/>
</dbReference>
<accession>A0A1B6HPU6</accession>
<dbReference type="PANTHER" id="PTHR47510">
    <property type="entry name" value="REVERSE TRANSCRIPTASE DOMAIN-CONTAINING PROTEIN"/>
    <property type="match status" value="1"/>
</dbReference>
<proteinExistence type="predicted"/>
<reference evidence="2" key="1">
    <citation type="submission" date="2015-11" db="EMBL/GenBank/DDBJ databases">
        <title>De novo transcriptome assembly of four potential Pierce s Disease insect vectors from Arizona vineyards.</title>
        <authorList>
            <person name="Tassone E.E."/>
        </authorList>
    </citation>
    <scope>NUCLEOTIDE SEQUENCE</scope>
</reference>
<dbReference type="SUPFAM" id="SSF56672">
    <property type="entry name" value="DNA/RNA polymerases"/>
    <property type="match status" value="1"/>
</dbReference>
<gene>
    <name evidence="2" type="ORF">g.32752</name>
</gene>
<organism evidence="2">
    <name type="scientific">Homalodisca liturata</name>
    <dbReference type="NCBI Taxonomy" id="320908"/>
    <lineage>
        <taxon>Eukaryota</taxon>
        <taxon>Metazoa</taxon>
        <taxon>Ecdysozoa</taxon>
        <taxon>Arthropoda</taxon>
        <taxon>Hexapoda</taxon>
        <taxon>Insecta</taxon>
        <taxon>Pterygota</taxon>
        <taxon>Neoptera</taxon>
        <taxon>Paraneoptera</taxon>
        <taxon>Hemiptera</taxon>
        <taxon>Auchenorrhyncha</taxon>
        <taxon>Membracoidea</taxon>
        <taxon>Cicadellidae</taxon>
        <taxon>Cicadellinae</taxon>
        <taxon>Proconiini</taxon>
        <taxon>Homalodisca</taxon>
    </lineage>
</organism>
<dbReference type="InterPro" id="IPR000477">
    <property type="entry name" value="RT_dom"/>
</dbReference>
<dbReference type="InterPro" id="IPR036691">
    <property type="entry name" value="Endo/exonu/phosph_ase_sf"/>
</dbReference>
<dbReference type="PROSITE" id="PS50878">
    <property type="entry name" value="RT_POL"/>
    <property type="match status" value="1"/>
</dbReference>